<sequence>MIGKGLKSGMGAWPKHPHVGGPGLIGGCQLSDGSIGEWLRAGEEDLVQKFDPSSPLDTIGFFIAKFNVGPKDD</sequence>
<dbReference type="Proteomes" id="UP001062846">
    <property type="component" value="Chromosome 12"/>
</dbReference>
<organism evidence="1 2">
    <name type="scientific">Rhododendron molle</name>
    <name type="common">Chinese azalea</name>
    <name type="synonym">Azalea mollis</name>
    <dbReference type="NCBI Taxonomy" id="49168"/>
    <lineage>
        <taxon>Eukaryota</taxon>
        <taxon>Viridiplantae</taxon>
        <taxon>Streptophyta</taxon>
        <taxon>Embryophyta</taxon>
        <taxon>Tracheophyta</taxon>
        <taxon>Spermatophyta</taxon>
        <taxon>Magnoliopsida</taxon>
        <taxon>eudicotyledons</taxon>
        <taxon>Gunneridae</taxon>
        <taxon>Pentapetalae</taxon>
        <taxon>asterids</taxon>
        <taxon>Ericales</taxon>
        <taxon>Ericaceae</taxon>
        <taxon>Ericoideae</taxon>
        <taxon>Rhodoreae</taxon>
        <taxon>Rhododendron</taxon>
    </lineage>
</organism>
<keyword evidence="2" id="KW-1185">Reference proteome</keyword>
<gene>
    <name evidence="1" type="ORF">RHMOL_Rhmol12G0012000</name>
</gene>
<proteinExistence type="predicted"/>
<comment type="caution">
    <text evidence="1">The sequence shown here is derived from an EMBL/GenBank/DDBJ whole genome shotgun (WGS) entry which is preliminary data.</text>
</comment>
<dbReference type="EMBL" id="CM046399">
    <property type="protein sequence ID" value="KAI8526645.1"/>
    <property type="molecule type" value="Genomic_DNA"/>
</dbReference>
<protein>
    <submittedName>
        <fullName evidence="1">Uncharacterized protein</fullName>
    </submittedName>
</protein>
<evidence type="ECO:0000313" key="1">
    <source>
        <dbReference type="EMBL" id="KAI8526645.1"/>
    </source>
</evidence>
<name>A0ACC0LD39_RHOML</name>
<reference evidence="1" key="1">
    <citation type="submission" date="2022-02" db="EMBL/GenBank/DDBJ databases">
        <title>Plant Genome Project.</title>
        <authorList>
            <person name="Zhang R.-G."/>
        </authorList>
    </citation>
    <scope>NUCLEOTIDE SEQUENCE</scope>
    <source>
        <strain evidence="1">AT1</strain>
    </source>
</reference>
<evidence type="ECO:0000313" key="2">
    <source>
        <dbReference type="Proteomes" id="UP001062846"/>
    </source>
</evidence>
<accession>A0ACC0LD39</accession>